<keyword evidence="2" id="KW-1185">Reference proteome</keyword>
<evidence type="ECO:0000313" key="2">
    <source>
        <dbReference type="Proteomes" id="UP001344251"/>
    </source>
</evidence>
<organism evidence="1 2">
    <name type="scientific">Streptomyces decoyicus</name>
    <dbReference type="NCBI Taxonomy" id="249567"/>
    <lineage>
        <taxon>Bacteria</taxon>
        <taxon>Bacillati</taxon>
        <taxon>Actinomycetota</taxon>
        <taxon>Actinomycetes</taxon>
        <taxon>Kitasatosporales</taxon>
        <taxon>Streptomycetaceae</taxon>
        <taxon>Streptomyces</taxon>
    </lineage>
</organism>
<gene>
    <name evidence="1" type="ORF">OG863_40015</name>
</gene>
<dbReference type="EMBL" id="CP109106">
    <property type="protein sequence ID" value="WSB73637.1"/>
    <property type="molecule type" value="Genomic_DNA"/>
</dbReference>
<reference evidence="1 2" key="1">
    <citation type="submission" date="2022-10" db="EMBL/GenBank/DDBJ databases">
        <title>The complete genomes of actinobacterial strains from the NBC collection.</title>
        <authorList>
            <person name="Joergensen T.S."/>
            <person name="Alvarez Arevalo M."/>
            <person name="Sterndorff E.B."/>
            <person name="Faurdal D."/>
            <person name="Vuksanovic O."/>
            <person name="Mourched A.-S."/>
            <person name="Charusanti P."/>
            <person name="Shaw S."/>
            <person name="Blin K."/>
            <person name="Weber T."/>
        </authorList>
    </citation>
    <scope>NUCLEOTIDE SEQUENCE [LARGE SCALE GENOMIC DNA]</scope>
    <source>
        <strain evidence="1 2">NBC 01774</strain>
    </source>
</reference>
<accession>A0ABZ1FUM9</accession>
<proteinExistence type="predicted"/>
<name>A0ABZ1FUM9_9ACTN</name>
<protein>
    <submittedName>
        <fullName evidence="1">DUF2267 domain-containing protein</fullName>
    </submittedName>
</protein>
<evidence type="ECO:0000313" key="1">
    <source>
        <dbReference type="EMBL" id="WSB73637.1"/>
    </source>
</evidence>
<dbReference type="Proteomes" id="UP001344251">
    <property type="component" value="Chromosome"/>
</dbReference>
<sequence>MDQQLVRTVLQVLKGHIGDGEWADLKARMPTSLSAVLR</sequence>